<accession>A0A939EL38</accession>
<evidence type="ECO:0000313" key="2">
    <source>
        <dbReference type="EMBL" id="MBO0343802.1"/>
    </source>
</evidence>
<organism evidence="2 3">
    <name type="scientific">Roseibium limicola</name>
    <dbReference type="NCBI Taxonomy" id="2816037"/>
    <lineage>
        <taxon>Bacteria</taxon>
        <taxon>Pseudomonadati</taxon>
        <taxon>Pseudomonadota</taxon>
        <taxon>Alphaproteobacteria</taxon>
        <taxon>Hyphomicrobiales</taxon>
        <taxon>Stappiaceae</taxon>
        <taxon>Roseibium</taxon>
    </lineage>
</organism>
<dbReference type="AlphaFoldDB" id="A0A939EL38"/>
<dbReference type="Pfam" id="PF16036">
    <property type="entry name" value="Chalcone_3"/>
    <property type="match status" value="1"/>
</dbReference>
<proteinExistence type="predicted"/>
<dbReference type="Proteomes" id="UP000664779">
    <property type="component" value="Unassembled WGS sequence"/>
</dbReference>
<reference evidence="2" key="1">
    <citation type="submission" date="2021-03" db="EMBL/GenBank/DDBJ databases">
        <title>Roseibium sp. CAU 1637 isolated from Incheon.</title>
        <authorList>
            <person name="Kim W."/>
        </authorList>
    </citation>
    <scope>NUCLEOTIDE SEQUENCE</scope>
    <source>
        <strain evidence="2">CAU 1637</strain>
    </source>
</reference>
<dbReference type="InterPro" id="IPR016088">
    <property type="entry name" value="Chalcone_isomerase_3-sand"/>
</dbReference>
<keyword evidence="3" id="KW-1185">Reference proteome</keyword>
<dbReference type="Gene3D" id="3.50.70.10">
    <property type="match status" value="1"/>
</dbReference>
<dbReference type="InterPro" id="IPR016087">
    <property type="entry name" value="Chalcone_isomerase"/>
</dbReference>
<dbReference type="GO" id="GO:0016853">
    <property type="term" value="F:isomerase activity"/>
    <property type="evidence" value="ECO:0007669"/>
    <property type="project" value="UniProtKB-KW"/>
</dbReference>
<evidence type="ECO:0000259" key="1">
    <source>
        <dbReference type="Pfam" id="PF16036"/>
    </source>
</evidence>
<name>A0A939EL38_9HYPH</name>
<dbReference type="EMBL" id="JAFLNF010000001">
    <property type="protein sequence ID" value="MBO0343802.1"/>
    <property type="molecule type" value="Genomic_DNA"/>
</dbReference>
<evidence type="ECO:0000313" key="3">
    <source>
        <dbReference type="Proteomes" id="UP000664779"/>
    </source>
</evidence>
<sequence length="200" mass="22334">MQSVKRVSSPSQTTAYPKHHRSWTRLRAILISLTLGAFAAITPASADIGSAGKKIVPSAQLVGSGTMTFLGFRVFKAELYAPDGSYDPQSPFALKLIYQRNFKGKDIVERSIDEIRSQGVTNQAKLNSWRQKMEAIFPNIQKGQSITGLRTGNGSALFYSGNRKLGEIRDREFTRYFFSIWLGSHTQDQRLRNKLIGKSS</sequence>
<protein>
    <submittedName>
        <fullName evidence="2">Chalcone isomerase family protein</fullName>
    </submittedName>
</protein>
<gene>
    <name evidence="2" type="ORF">J0X15_01095</name>
</gene>
<feature type="domain" description="Chalcone isomerase" evidence="1">
    <location>
        <begin position="60"/>
        <end position="197"/>
    </location>
</feature>
<keyword evidence="2" id="KW-0413">Isomerase</keyword>
<comment type="caution">
    <text evidence="2">The sequence shown here is derived from an EMBL/GenBank/DDBJ whole genome shotgun (WGS) entry which is preliminary data.</text>
</comment>